<accession>A0A974XM79</accession>
<dbReference type="PANTHER" id="PTHR30572">
    <property type="entry name" value="MEMBRANE COMPONENT OF TRANSPORTER-RELATED"/>
    <property type="match status" value="1"/>
</dbReference>
<evidence type="ECO:0000256" key="5">
    <source>
        <dbReference type="ARBA" id="ARBA00023136"/>
    </source>
</evidence>
<dbReference type="Proteomes" id="UP000663499">
    <property type="component" value="Chromosome"/>
</dbReference>
<evidence type="ECO:0000256" key="6">
    <source>
        <dbReference type="ARBA" id="ARBA00038076"/>
    </source>
</evidence>
<organism evidence="10 11">
    <name type="scientific">Alkalibacter rhizosphaerae</name>
    <dbReference type="NCBI Taxonomy" id="2815577"/>
    <lineage>
        <taxon>Bacteria</taxon>
        <taxon>Bacillati</taxon>
        <taxon>Bacillota</taxon>
        <taxon>Clostridia</taxon>
        <taxon>Eubacteriales</taxon>
        <taxon>Eubacteriaceae</taxon>
        <taxon>Alkalibacter</taxon>
    </lineage>
</organism>
<dbReference type="InterPro" id="IPR025857">
    <property type="entry name" value="MacB_PCD"/>
</dbReference>
<gene>
    <name evidence="10" type="ORF">J0B03_12110</name>
</gene>
<feature type="transmembrane region" description="Helical" evidence="7">
    <location>
        <begin position="335"/>
        <end position="359"/>
    </location>
</feature>
<dbReference type="InterPro" id="IPR003838">
    <property type="entry name" value="ABC3_permease_C"/>
</dbReference>
<proteinExistence type="inferred from homology"/>
<protein>
    <submittedName>
        <fullName evidence="10">ABC transporter permease</fullName>
    </submittedName>
</protein>
<reference evidence="10" key="1">
    <citation type="submission" date="2021-03" db="EMBL/GenBank/DDBJ databases">
        <title>Alkalibacter marinus sp. nov., isolated from tidal flat sediment.</title>
        <authorList>
            <person name="Namirimu T."/>
            <person name="Yang J.-A."/>
            <person name="Yang S.-H."/>
            <person name="Kim Y.-J."/>
            <person name="Kwon K.K."/>
        </authorList>
    </citation>
    <scope>NUCLEOTIDE SEQUENCE</scope>
    <source>
        <strain evidence="10">ES005</strain>
    </source>
</reference>
<comment type="similarity">
    <text evidence="6">Belongs to the ABC-4 integral membrane protein family.</text>
</comment>
<feature type="domain" description="ABC3 transporter permease C-terminal" evidence="8">
    <location>
        <begin position="294"/>
        <end position="406"/>
    </location>
</feature>
<dbReference type="GO" id="GO:0022857">
    <property type="term" value="F:transmembrane transporter activity"/>
    <property type="evidence" value="ECO:0007669"/>
    <property type="project" value="TreeGrafter"/>
</dbReference>
<evidence type="ECO:0000256" key="2">
    <source>
        <dbReference type="ARBA" id="ARBA00022475"/>
    </source>
</evidence>
<dbReference type="AlphaFoldDB" id="A0A974XM79"/>
<keyword evidence="2" id="KW-1003">Cell membrane</keyword>
<dbReference type="PANTHER" id="PTHR30572:SF4">
    <property type="entry name" value="ABC TRANSPORTER PERMEASE YTRF"/>
    <property type="match status" value="1"/>
</dbReference>
<dbReference type="RefSeq" id="WP_207299847.1">
    <property type="nucleotide sequence ID" value="NZ_CP071444.1"/>
</dbReference>
<evidence type="ECO:0000256" key="4">
    <source>
        <dbReference type="ARBA" id="ARBA00022989"/>
    </source>
</evidence>
<dbReference type="KEGG" id="alka:J0B03_12110"/>
<evidence type="ECO:0000313" key="10">
    <source>
        <dbReference type="EMBL" id="QSX08506.1"/>
    </source>
</evidence>
<dbReference type="EMBL" id="CP071444">
    <property type="protein sequence ID" value="QSX08506.1"/>
    <property type="molecule type" value="Genomic_DNA"/>
</dbReference>
<feature type="domain" description="MacB-like periplasmic core" evidence="9">
    <location>
        <begin position="22"/>
        <end position="257"/>
    </location>
</feature>
<keyword evidence="3 7" id="KW-0812">Transmembrane</keyword>
<evidence type="ECO:0000256" key="1">
    <source>
        <dbReference type="ARBA" id="ARBA00004651"/>
    </source>
</evidence>
<dbReference type="InterPro" id="IPR050250">
    <property type="entry name" value="Macrolide_Exporter_MacB"/>
</dbReference>
<keyword evidence="4 7" id="KW-1133">Transmembrane helix</keyword>
<sequence>MRRLEILRTVMISILSNKFRVFLTSLGIIIGTLTIILVVGIGRAGETAVAEQYSRLSVESITISRVKGMGQSAAPTEILNKDDAMLMSEVLPNVKSIGVSTKVLTDIGANGASSAITIQGINEEYAEITRLHVAYGVMLTNEDSMMRNKYVVLGSNVAAAFFDGDLAGAVGEKVLIKGSSFEVIGVLDSVGGSGGISTSQADSGSVDDMAFIPYDVAVKYTTGSTSRNMSSSANQVSYIALANDINSVDLAMEEIKEYIVETIGTGDAYTVTDAGNVLESAQATAKTLSSLLLAVAVIVLVVSGIGIMNVLMVAVKERTREIGILKSIGASRKTIMIEFLLEAAAISVFGGILGALMSLAAPWIFSMSTIAFEPSVEGILLGIGFSVLTGIFFGFYPAAKASGLEPIVALNYE</sequence>
<evidence type="ECO:0000259" key="8">
    <source>
        <dbReference type="Pfam" id="PF02687"/>
    </source>
</evidence>
<evidence type="ECO:0000256" key="7">
    <source>
        <dbReference type="SAM" id="Phobius"/>
    </source>
</evidence>
<evidence type="ECO:0000259" key="9">
    <source>
        <dbReference type="Pfam" id="PF12704"/>
    </source>
</evidence>
<name>A0A974XM79_9FIRM</name>
<keyword evidence="11" id="KW-1185">Reference proteome</keyword>
<feature type="transmembrane region" description="Helical" evidence="7">
    <location>
        <begin position="291"/>
        <end position="315"/>
    </location>
</feature>
<dbReference type="Pfam" id="PF12704">
    <property type="entry name" value="MacB_PCD"/>
    <property type="match status" value="1"/>
</dbReference>
<keyword evidence="5 7" id="KW-0472">Membrane</keyword>
<evidence type="ECO:0000256" key="3">
    <source>
        <dbReference type="ARBA" id="ARBA00022692"/>
    </source>
</evidence>
<comment type="subcellular location">
    <subcellularLocation>
        <location evidence="1">Cell membrane</location>
        <topology evidence="1">Multi-pass membrane protein</topology>
    </subcellularLocation>
</comment>
<feature type="transmembrane region" description="Helical" evidence="7">
    <location>
        <begin position="21"/>
        <end position="42"/>
    </location>
</feature>
<dbReference type="GO" id="GO:0005886">
    <property type="term" value="C:plasma membrane"/>
    <property type="evidence" value="ECO:0007669"/>
    <property type="project" value="UniProtKB-SubCell"/>
</dbReference>
<feature type="transmembrane region" description="Helical" evidence="7">
    <location>
        <begin position="379"/>
        <end position="399"/>
    </location>
</feature>
<evidence type="ECO:0000313" key="11">
    <source>
        <dbReference type="Proteomes" id="UP000663499"/>
    </source>
</evidence>
<dbReference type="Pfam" id="PF02687">
    <property type="entry name" value="FtsX"/>
    <property type="match status" value="1"/>
</dbReference>